<organism evidence="1">
    <name type="scientific">Phytophthora palustris narna-like virus 7</name>
    <dbReference type="NCBI Taxonomy" id="2976299"/>
    <lineage>
        <taxon>Viruses</taxon>
        <taxon>Riboviria</taxon>
        <taxon>Orthornavirae</taxon>
        <taxon>Lenarviricota</taxon>
        <taxon>Amabiliviricetes</taxon>
        <taxon>Wolframvirales</taxon>
        <taxon>Narnaviridae</taxon>
    </lineage>
</organism>
<keyword evidence="1" id="KW-0696">RNA-directed RNA polymerase</keyword>
<sequence>MEPCSIKTQTGGCGPCSLWERLDRLHTRAQELILNDLGWAPFHTLTEFNFVRKSLFQVKLGTGVSWFAKRAKYKGRHLVDLKLDYLARHPVWSQLPIESRRRLCTLSKKEMQRAVDVWAAIEDCLFMATPEAFVGSRTDPVVNRFWRWTWTNVLQHGGVLHTVRLFKSMTVGWKHTAIQSVTPHPDIIRGSLFFDSAGLPCTSNFKGKWAWLNQVLTRGIYAKSLGTRFMHLVSTRGLPSPDVPEMQEGLLEHADIICSSATPLPEHRLNLYKKIALRLGRYVKSRRPTNWKSVAHLSLSDSASFDSGRKAGGRAAGLGKKYSAWANEIMVENQSKTGYLGYPYEVRAGLKRFQTMARPESDFLQPDSALIESDNQFDIDLDDLGNYVYEDRIYGLDQYTGLQIFQFSLEEGLKSGCLTGSPYYTGERLVVKDAPQVRMVPLGEPGGKVRVVTVAEDWLTEFLSPFGHEMIAALSLIESARAGLGASAQAYEWAKRLGRRKGIDQCEEELFLLTSDLKQASEFLVHQNTRALLKSFVAGAGLTCPYFTTCIDLLCSPRYISGAEGPFFYPYTGLTSKRGCLMGDPGTKAALTLTMLVAEEMALLTYHASKVGKTVEDCLSEPEPSYTWRTYSAAGDDHVAIGPRSYCAGIDDALEELGACLSREKCFLSKIGAFFTEELLLRTDQTQMELKVPLWEAEYDRTIHVDSVKVRLLSPCSKVTLVRDDKNPALGKCRQFLKKLEWLPSSFALFKDLAMSRFKLRFSSYLPWDNPMLYFPNHLGGLGIPPPDDGGKWMKEAVLNLPPPLLTAVAQVIEGKASEHVKRALWLFSSNTTYRGITMRTAAEEQIKFVFREFVADVVSDIDLLRPSSLSEEEWADLPYRRKARAVHAIGYVSLSEAVQMMERPTYFKQVLAGLGDLMKSDPLYLAYMDSLASMDELALSYECSFNELPPSVKAIVDAHRKNEQTWFARQAYLETWAFTLCEGADKSRQDVLVPLPEVEEASDTRSFSSTPFVARMDYMCRIIRRHISSVDHEDSVRIIHDEISKRGVDFASLTTRPADTWIPTRRMVNLCTLATPLEAAWSLQSGLTRPQTQKPSPG</sequence>
<reference evidence="1" key="1">
    <citation type="submission" date="2021-12" db="EMBL/GenBank/DDBJ databases">
        <title>Study of the virome of Phytophthora palustris.</title>
        <authorList>
            <person name="Botella L."/>
            <person name="Jung T."/>
        </authorList>
    </citation>
    <scope>NUCLEOTIDE SEQUENCE</scope>
    <source>
        <strain evidence="1">SU1474</strain>
    </source>
</reference>
<name>A0A9E9C0U6_9VIRU</name>
<dbReference type="GO" id="GO:0003968">
    <property type="term" value="F:RNA-directed RNA polymerase activity"/>
    <property type="evidence" value="ECO:0007669"/>
    <property type="project" value="UniProtKB-KW"/>
</dbReference>
<keyword evidence="1" id="KW-0808">Transferase</keyword>
<keyword evidence="1" id="KW-0548">Nucleotidyltransferase</keyword>
<evidence type="ECO:0000313" key="1">
    <source>
        <dbReference type="EMBL" id="WAK73591.1"/>
    </source>
</evidence>
<protein>
    <submittedName>
        <fullName evidence="1">RNA-dependent RNA polymerase</fullName>
    </submittedName>
</protein>
<accession>A0A9E9C0U6</accession>
<dbReference type="EMBL" id="OL795368">
    <property type="protein sequence ID" value="WAK73591.1"/>
    <property type="molecule type" value="Genomic_RNA"/>
</dbReference>
<proteinExistence type="predicted"/>